<dbReference type="Pfam" id="PF03819">
    <property type="entry name" value="MazG"/>
    <property type="match status" value="1"/>
</dbReference>
<comment type="caution">
    <text evidence="2">The sequence shown here is derived from an EMBL/GenBank/DDBJ whole genome shotgun (WGS) entry which is preliminary data.</text>
</comment>
<proteinExistence type="predicted"/>
<dbReference type="STRING" id="1227454.C446_13559"/>
<accession>M0LNU0</accession>
<dbReference type="CDD" id="cd11539">
    <property type="entry name" value="NTP-PPase_u2"/>
    <property type="match status" value="1"/>
</dbReference>
<dbReference type="Proteomes" id="UP000011607">
    <property type="component" value="Unassembled WGS sequence"/>
</dbReference>
<organism evidence="2 3">
    <name type="scientific">Halobiforma nitratireducens JCM 10879</name>
    <dbReference type="NCBI Taxonomy" id="1227454"/>
    <lineage>
        <taxon>Archaea</taxon>
        <taxon>Methanobacteriati</taxon>
        <taxon>Methanobacteriota</taxon>
        <taxon>Stenosarchaea group</taxon>
        <taxon>Halobacteria</taxon>
        <taxon>Halobacteriales</taxon>
        <taxon>Natrialbaceae</taxon>
        <taxon>Halobiforma</taxon>
    </lineage>
</organism>
<gene>
    <name evidence="2" type="ORF">C446_13559</name>
</gene>
<sequence length="103" mass="11332">MSDAETAPGDIDRETLVDALETYGEDAQIEQTIEECAELIQALYGDDREAVVDELADVRIMVAQLSLLVGEDDVDRRVGEKLARLEQRLEGAHDSARTRGESA</sequence>
<dbReference type="RefSeq" id="WP_006673613.1">
    <property type="nucleotide sequence ID" value="NZ_AOMA01000135.1"/>
</dbReference>
<evidence type="ECO:0000313" key="2">
    <source>
        <dbReference type="EMBL" id="EMA34119.1"/>
    </source>
</evidence>
<dbReference type="SUPFAM" id="SSF101386">
    <property type="entry name" value="all-alpha NTP pyrophosphatases"/>
    <property type="match status" value="1"/>
</dbReference>
<dbReference type="InterPro" id="IPR004518">
    <property type="entry name" value="MazG-like_dom"/>
</dbReference>
<dbReference type="EMBL" id="AOMA01000135">
    <property type="protein sequence ID" value="EMA34119.1"/>
    <property type="molecule type" value="Genomic_DNA"/>
</dbReference>
<name>M0LNU0_9EURY</name>
<dbReference type="AlphaFoldDB" id="M0LNU0"/>
<protein>
    <recommendedName>
        <fullName evidence="1">NTP pyrophosphohydrolase MazG-like domain-containing protein</fullName>
    </recommendedName>
</protein>
<keyword evidence="3" id="KW-1185">Reference proteome</keyword>
<dbReference type="Gene3D" id="1.10.287.1080">
    <property type="entry name" value="MazG-like"/>
    <property type="match status" value="1"/>
</dbReference>
<evidence type="ECO:0000259" key="1">
    <source>
        <dbReference type="Pfam" id="PF03819"/>
    </source>
</evidence>
<evidence type="ECO:0000313" key="3">
    <source>
        <dbReference type="Proteomes" id="UP000011607"/>
    </source>
</evidence>
<reference evidence="2 3" key="1">
    <citation type="journal article" date="2014" name="PLoS Genet.">
        <title>Phylogenetically driven sequencing of extremely halophilic archaea reveals strategies for static and dynamic osmo-response.</title>
        <authorList>
            <person name="Becker E.A."/>
            <person name="Seitzer P.M."/>
            <person name="Tritt A."/>
            <person name="Larsen D."/>
            <person name="Krusor M."/>
            <person name="Yao A.I."/>
            <person name="Wu D."/>
            <person name="Madern D."/>
            <person name="Eisen J.A."/>
            <person name="Darling A.E."/>
            <person name="Facciotti M.T."/>
        </authorList>
    </citation>
    <scope>NUCLEOTIDE SEQUENCE [LARGE SCALE GENOMIC DNA]</scope>
    <source>
        <strain evidence="2 3">JCM 10879</strain>
    </source>
</reference>
<feature type="domain" description="NTP pyrophosphohydrolase MazG-like" evidence="1">
    <location>
        <begin position="28"/>
        <end position="68"/>
    </location>
</feature>